<comment type="caution">
    <text evidence="1">The sequence shown here is derived from an EMBL/GenBank/DDBJ whole genome shotgun (WGS) entry which is preliminary data.</text>
</comment>
<protein>
    <submittedName>
        <fullName evidence="1">Uncharacterized protein</fullName>
    </submittedName>
</protein>
<gene>
    <name evidence="1" type="ORF">GPL32_02320</name>
</gene>
<sequence>MAGYYRRPSKARRNFATDARKIKDSAFKHRYREAEQYRDDRLGGERERLERRLSWAIGRGDEAGVRRIQRRLDQLADEALTDIDAGCTPGRLERWELDFTN</sequence>
<evidence type="ECO:0000313" key="1">
    <source>
        <dbReference type="EMBL" id="NDL69344.1"/>
    </source>
</evidence>
<dbReference type="AlphaFoldDB" id="A0A7C9JQH7"/>
<dbReference type="EMBL" id="JAAEHK010000002">
    <property type="protein sequence ID" value="NDL69344.1"/>
    <property type="molecule type" value="Genomic_DNA"/>
</dbReference>
<accession>A0A7C9JQH7</accession>
<organism evidence="1 2">
    <name type="scientific">Vreelandella alkaliphila</name>
    <dbReference type="NCBI Taxonomy" id="272774"/>
    <lineage>
        <taxon>Bacteria</taxon>
        <taxon>Pseudomonadati</taxon>
        <taxon>Pseudomonadota</taxon>
        <taxon>Gammaproteobacteria</taxon>
        <taxon>Oceanospirillales</taxon>
        <taxon>Halomonadaceae</taxon>
        <taxon>Vreelandella</taxon>
    </lineage>
</organism>
<dbReference type="OrthoDB" id="6168912at2"/>
<reference evidence="1 2" key="1">
    <citation type="submission" date="2020-01" db="EMBL/GenBank/DDBJ databases">
        <title>Whole genome sequencing of Halomonas alkaliphila strain LS44.</title>
        <authorList>
            <person name="Kumar S."/>
            <person name="Paul D."/>
            <person name="Shouche Y."/>
            <person name="Suryavanshi M.V."/>
        </authorList>
    </citation>
    <scope>NUCLEOTIDE SEQUENCE [LARGE SCALE GENOMIC DNA]</scope>
    <source>
        <strain evidence="1 2">LS44</strain>
    </source>
</reference>
<evidence type="ECO:0000313" key="2">
    <source>
        <dbReference type="Proteomes" id="UP000480312"/>
    </source>
</evidence>
<dbReference type="Proteomes" id="UP000480312">
    <property type="component" value="Unassembled WGS sequence"/>
</dbReference>
<dbReference type="RefSeq" id="WP_162217291.1">
    <property type="nucleotide sequence ID" value="NZ_JAAEHK010000002.1"/>
</dbReference>
<name>A0A7C9JQH7_9GAMM</name>
<proteinExistence type="predicted"/>